<keyword evidence="3" id="KW-1185">Reference proteome</keyword>
<sequence>MNAEEHQGMVVDKTTTTHKETEEGDKVITTQKTLIVPDSQSIPKSSTFTPTLESPTIYALVDKVVQESLNKNALNKSSNKKNKMK</sequence>
<organism evidence="2 3">
    <name type="scientific">Lactuca sativa</name>
    <name type="common">Garden lettuce</name>
    <dbReference type="NCBI Taxonomy" id="4236"/>
    <lineage>
        <taxon>Eukaryota</taxon>
        <taxon>Viridiplantae</taxon>
        <taxon>Streptophyta</taxon>
        <taxon>Embryophyta</taxon>
        <taxon>Tracheophyta</taxon>
        <taxon>Spermatophyta</taxon>
        <taxon>Magnoliopsida</taxon>
        <taxon>eudicotyledons</taxon>
        <taxon>Gunneridae</taxon>
        <taxon>Pentapetalae</taxon>
        <taxon>asterids</taxon>
        <taxon>campanulids</taxon>
        <taxon>Asterales</taxon>
        <taxon>Asteraceae</taxon>
        <taxon>Cichorioideae</taxon>
        <taxon>Cichorieae</taxon>
        <taxon>Lactucinae</taxon>
        <taxon>Lactuca</taxon>
    </lineage>
</organism>
<feature type="region of interest" description="Disordered" evidence="1">
    <location>
        <begin position="1"/>
        <end position="26"/>
    </location>
</feature>
<evidence type="ECO:0000313" key="3">
    <source>
        <dbReference type="Proteomes" id="UP000235145"/>
    </source>
</evidence>
<accession>A0A9R1WR07</accession>
<dbReference type="EMBL" id="NBSK02000001">
    <property type="protein sequence ID" value="KAJ0228108.1"/>
    <property type="molecule type" value="Genomic_DNA"/>
</dbReference>
<dbReference type="AlphaFoldDB" id="A0A9R1WR07"/>
<comment type="caution">
    <text evidence="2">The sequence shown here is derived from an EMBL/GenBank/DDBJ whole genome shotgun (WGS) entry which is preliminary data.</text>
</comment>
<evidence type="ECO:0000313" key="2">
    <source>
        <dbReference type="EMBL" id="KAJ0228108.1"/>
    </source>
</evidence>
<protein>
    <submittedName>
        <fullName evidence="2">Uncharacterized protein</fullName>
    </submittedName>
</protein>
<proteinExistence type="predicted"/>
<name>A0A9R1WR07_LACSA</name>
<evidence type="ECO:0000256" key="1">
    <source>
        <dbReference type="SAM" id="MobiDB-lite"/>
    </source>
</evidence>
<feature type="compositionally biased region" description="Basic and acidic residues" evidence="1">
    <location>
        <begin position="15"/>
        <end position="26"/>
    </location>
</feature>
<dbReference type="Proteomes" id="UP000235145">
    <property type="component" value="Unassembled WGS sequence"/>
</dbReference>
<reference evidence="2 3" key="1">
    <citation type="journal article" date="2017" name="Nat. Commun.">
        <title>Genome assembly with in vitro proximity ligation data and whole-genome triplication in lettuce.</title>
        <authorList>
            <person name="Reyes-Chin-Wo S."/>
            <person name="Wang Z."/>
            <person name="Yang X."/>
            <person name="Kozik A."/>
            <person name="Arikit S."/>
            <person name="Song C."/>
            <person name="Xia L."/>
            <person name="Froenicke L."/>
            <person name="Lavelle D.O."/>
            <person name="Truco M.J."/>
            <person name="Xia R."/>
            <person name="Zhu S."/>
            <person name="Xu C."/>
            <person name="Xu H."/>
            <person name="Xu X."/>
            <person name="Cox K."/>
            <person name="Korf I."/>
            <person name="Meyers B.C."/>
            <person name="Michelmore R.W."/>
        </authorList>
    </citation>
    <scope>NUCLEOTIDE SEQUENCE [LARGE SCALE GENOMIC DNA]</scope>
    <source>
        <strain evidence="3">cv. Salinas</strain>
        <tissue evidence="2">Seedlings</tissue>
    </source>
</reference>
<gene>
    <name evidence="2" type="ORF">LSAT_V11C100044230</name>
</gene>